<dbReference type="AlphaFoldDB" id="A0A7S1HLH1"/>
<accession>A0A7S1HLH1</accession>
<sequence>MFGHTAGGGGMNGMESAVNVKSIRIQATVPRGRAASPVSSPRQMEVSFSRDSPLGMAEWTPFSRKSPSPEREVLETEIFSFASAGKAKKEAVTPRHVPGHRRILPETPAHGRYLSEGPDPLKIGYEGFYMATRSPDCASPEAGGSQGVWEQSGPLTLDWDWQMSPMIKPRSTGGTPGGVQGSVLARQMEAHCTELRGALWSFFQGAGDSDGGGWVEAWSEVSGHTPHPRPSTVPWPCHSSGARAVRLTRNCAAAACPG</sequence>
<organism evidence="2">
    <name type="scientific">Hemiselmis andersenii</name>
    <name type="common">Cryptophyte alga</name>
    <dbReference type="NCBI Taxonomy" id="464988"/>
    <lineage>
        <taxon>Eukaryota</taxon>
        <taxon>Cryptophyceae</taxon>
        <taxon>Cryptomonadales</taxon>
        <taxon>Hemiselmidaceae</taxon>
        <taxon>Hemiselmis</taxon>
    </lineage>
</organism>
<proteinExistence type="predicted"/>
<gene>
    <name evidence="2" type="ORF">HAND00432_LOCUS35807</name>
</gene>
<feature type="region of interest" description="Disordered" evidence="1">
    <location>
        <begin position="28"/>
        <end position="50"/>
    </location>
</feature>
<dbReference type="EMBL" id="HBFX01059466">
    <property type="protein sequence ID" value="CAD8984794.1"/>
    <property type="molecule type" value="Transcribed_RNA"/>
</dbReference>
<feature type="region of interest" description="Disordered" evidence="1">
    <location>
        <begin position="89"/>
        <end position="115"/>
    </location>
</feature>
<evidence type="ECO:0000313" key="2">
    <source>
        <dbReference type="EMBL" id="CAD8984794.1"/>
    </source>
</evidence>
<name>A0A7S1HLH1_HEMAN</name>
<evidence type="ECO:0000256" key="1">
    <source>
        <dbReference type="SAM" id="MobiDB-lite"/>
    </source>
</evidence>
<protein>
    <submittedName>
        <fullName evidence="2">Uncharacterized protein</fullName>
    </submittedName>
</protein>
<reference evidence="2" key="1">
    <citation type="submission" date="2021-01" db="EMBL/GenBank/DDBJ databases">
        <authorList>
            <person name="Corre E."/>
            <person name="Pelletier E."/>
            <person name="Niang G."/>
            <person name="Scheremetjew M."/>
            <person name="Finn R."/>
            <person name="Kale V."/>
            <person name="Holt S."/>
            <person name="Cochrane G."/>
            <person name="Meng A."/>
            <person name="Brown T."/>
            <person name="Cohen L."/>
        </authorList>
    </citation>
    <scope>NUCLEOTIDE SEQUENCE</scope>
    <source>
        <strain evidence="2">CCMP644</strain>
    </source>
</reference>